<feature type="domain" description="MaoC-like" evidence="1">
    <location>
        <begin position="9"/>
        <end position="112"/>
    </location>
</feature>
<gene>
    <name evidence="2" type="ORF">BLE401_06420</name>
</gene>
<reference evidence="3" key="1">
    <citation type="submission" date="2016-12" db="EMBL/GenBank/DDBJ databases">
        <title>Complete Genome Sequence of Beggiatoa leptomitiformis D-401.</title>
        <authorList>
            <person name="Fomenkov A."/>
            <person name="Vincze T."/>
            <person name="Grabovich M."/>
            <person name="Anton B.P."/>
            <person name="Dubinina G."/>
            <person name="Orlova M."/>
            <person name="Belousova E."/>
            <person name="Roberts R.J."/>
        </authorList>
    </citation>
    <scope>NUCLEOTIDE SEQUENCE [LARGE SCALE GENOMIC DNA]</scope>
    <source>
        <strain evidence="3">D-401</strain>
    </source>
</reference>
<evidence type="ECO:0000259" key="1">
    <source>
        <dbReference type="Pfam" id="PF01575"/>
    </source>
</evidence>
<dbReference type="Pfam" id="PF01575">
    <property type="entry name" value="MaoC_dehydratas"/>
    <property type="match status" value="1"/>
</dbReference>
<organism evidence="2 3">
    <name type="scientific">Beggiatoa leptomitoformis</name>
    <dbReference type="NCBI Taxonomy" id="288004"/>
    <lineage>
        <taxon>Bacteria</taxon>
        <taxon>Pseudomonadati</taxon>
        <taxon>Pseudomonadota</taxon>
        <taxon>Gammaproteobacteria</taxon>
        <taxon>Thiotrichales</taxon>
        <taxon>Thiotrichaceae</taxon>
        <taxon>Beggiatoa</taxon>
    </lineage>
</organism>
<evidence type="ECO:0000313" key="3">
    <source>
        <dbReference type="Proteomes" id="UP000234271"/>
    </source>
</evidence>
<dbReference type="KEGG" id="blep:AL038_17805"/>
<sequence length="148" mass="16849">MLFFEDFQVGNRFESEKLTLTEEAVIAFGQQFDPQYFHTDKIQAKDSFFNGLAASGWHTSALTMRLVVSSPIGKIANGVIGLGVDELRWFMPTYPGDTLRVVIEVLETKASQSKQGWGVVKMRWQTYNQRDEIAASLVTPLWVKRRTE</sequence>
<evidence type="ECO:0000313" key="2">
    <source>
        <dbReference type="EMBL" id="AUI70550.1"/>
    </source>
</evidence>
<name>A0A2N9YJ73_9GAMM</name>
<dbReference type="InterPro" id="IPR052342">
    <property type="entry name" value="MCH/BMMD"/>
</dbReference>
<dbReference type="PANTHER" id="PTHR43664:SF1">
    <property type="entry name" value="BETA-METHYLMALYL-COA DEHYDRATASE"/>
    <property type="match status" value="1"/>
</dbReference>
<dbReference type="SUPFAM" id="SSF54637">
    <property type="entry name" value="Thioesterase/thiol ester dehydrase-isomerase"/>
    <property type="match status" value="1"/>
</dbReference>
<dbReference type="EMBL" id="CP018889">
    <property type="protein sequence ID" value="AUI70550.1"/>
    <property type="molecule type" value="Genomic_DNA"/>
</dbReference>
<dbReference type="Gene3D" id="3.10.129.10">
    <property type="entry name" value="Hotdog Thioesterase"/>
    <property type="match status" value="1"/>
</dbReference>
<protein>
    <submittedName>
        <fullName evidence="2">Dehydratase</fullName>
    </submittedName>
</protein>
<dbReference type="InterPro" id="IPR029069">
    <property type="entry name" value="HotDog_dom_sf"/>
</dbReference>
<accession>A0A2N9YJ73</accession>
<dbReference type="AlphaFoldDB" id="A0A2N9YJ73"/>
<dbReference type="InterPro" id="IPR002539">
    <property type="entry name" value="MaoC-like_dom"/>
</dbReference>
<dbReference type="Proteomes" id="UP000234271">
    <property type="component" value="Chromosome"/>
</dbReference>
<dbReference type="STRING" id="288004.AL038_17805"/>
<keyword evidence="3" id="KW-1185">Reference proteome</keyword>
<proteinExistence type="predicted"/>
<dbReference type="PANTHER" id="PTHR43664">
    <property type="entry name" value="MONOAMINE OXIDASE-RELATED"/>
    <property type="match status" value="1"/>
</dbReference>
<dbReference type="CDD" id="cd03454">
    <property type="entry name" value="YdeM"/>
    <property type="match status" value="1"/>
</dbReference>
<dbReference type="OrthoDB" id="9759612at2"/>